<dbReference type="InterPro" id="IPR036388">
    <property type="entry name" value="WH-like_DNA-bd_sf"/>
</dbReference>
<evidence type="ECO:0000313" key="4">
    <source>
        <dbReference type="Proteomes" id="UP000077786"/>
    </source>
</evidence>
<dbReference type="PRINTS" id="PR00778">
    <property type="entry name" value="HTHARSR"/>
</dbReference>
<reference evidence="2" key="1">
    <citation type="journal article" date="2014" name="Int. J. Syst. Evol. Microbiol.">
        <title>Complete genome sequence of Corynebacterium casei LMG S-19264T (=DSM 44701T), isolated from a smear-ripened cheese.</title>
        <authorList>
            <consortium name="US DOE Joint Genome Institute (JGI-PGF)"/>
            <person name="Walter F."/>
            <person name="Albersmeier A."/>
            <person name="Kalinowski J."/>
            <person name="Ruckert C."/>
        </authorList>
    </citation>
    <scope>NUCLEOTIDE SEQUENCE</scope>
    <source>
        <strain evidence="2">NBRC 3267</strain>
    </source>
</reference>
<reference evidence="3 4" key="2">
    <citation type="submission" date="2016-03" db="EMBL/GenBank/DDBJ databases">
        <title>Draft genome sequence of Gluconobacter cerinus strain CECT 9110.</title>
        <authorList>
            <person name="Sainz F."/>
            <person name="Mas A."/>
            <person name="Torija M.J."/>
        </authorList>
    </citation>
    <scope>NUCLEOTIDE SEQUENCE [LARGE SCALE GENOMIC DNA]</scope>
    <source>
        <strain evidence="3 4">CECT 9110</strain>
    </source>
</reference>
<dbReference type="InterPro" id="IPR036390">
    <property type="entry name" value="WH_DNA-bd_sf"/>
</dbReference>
<name>A0A1B6VI14_9PROT</name>
<evidence type="ECO:0000259" key="1">
    <source>
        <dbReference type="SMART" id="SM00418"/>
    </source>
</evidence>
<dbReference type="Proteomes" id="UP000077786">
    <property type="component" value="Unassembled WGS sequence"/>
</dbReference>
<accession>A0A1B6VI14</accession>
<comment type="caution">
    <text evidence="3">The sequence shown here is derived from an EMBL/GenBank/DDBJ whole genome shotgun (WGS) entry which is preliminary data.</text>
</comment>
<dbReference type="EMBL" id="BSNU01000007">
    <property type="protein sequence ID" value="GLQ64031.1"/>
    <property type="molecule type" value="Genomic_DNA"/>
</dbReference>
<dbReference type="GeneID" id="89650575"/>
<dbReference type="AlphaFoldDB" id="A0A1B6VI14"/>
<sequence length="110" mass="12260">MPCHDSPDLKKLDLITVLRALADPVRLDIVQRLYVLGEANCAALIGARPKSSMSHHFQVLRESGVLHTRIEGVQHHNSLRLQELEERFPGLMQSILGGADATQLRRQTSS</sequence>
<evidence type="ECO:0000313" key="2">
    <source>
        <dbReference type="EMBL" id="GLQ64031.1"/>
    </source>
</evidence>
<evidence type="ECO:0000313" key="3">
    <source>
        <dbReference type="EMBL" id="OAJ66872.1"/>
    </source>
</evidence>
<reference evidence="2" key="4">
    <citation type="submission" date="2023-01" db="EMBL/GenBank/DDBJ databases">
        <title>Draft genome sequence of Gluconobacter cerinus strain NBRC 3267.</title>
        <authorList>
            <person name="Sun Q."/>
            <person name="Mori K."/>
        </authorList>
    </citation>
    <scope>NUCLEOTIDE SEQUENCE</scope>
    <source>
        <strain evidence="2">NBRC 3267</strain>
    </source>
</reference>
<dbReference type="Gene3D" id="1.10.10.10">
    <property type="entry name" value="Winged helix-like DNA-binding domain superfamily/Winged helix DNA-binding domain"/>
    <property type="match status" value="1"/>
</dbReference>
<evidence type="ECO:0000313" key="5">
    <source>
        <dbReference type="Proteomes" id="UP001156614"/>
    </source>
</evidence>
<dbReference type="RefSeq" id="WP_046900860.1">
    <property type="nucleotide sequence ID" value="NZ_BEWM01000005.1"/>
</dbReference>
<dbReference type="Proteomes" id="UP001156614">
    <property type="component" value="Unassembled WGS sequence"/>
</dbReference>
<proteinExistence type="predicted"/>
<dbReference type="OrthoDB" id="7192471at2"/>
<dbReference type="SUPFAM" id="SSF46785">
    <property type="entry name" value="Winged helix' DNA-binding domain"/>
    <property type="match status" value="1"/>
</dbReference>
<dbReference type="EMBL" id="LUTU01000013">
    <property type="protein sequence ID" value="OAJ66872.1"/>
    <property type="molecule type" value="Genomic_DNA"/>
</dbReference>
<organism evidence="3 4">
    <name type="scientific">Gluconobacter cerinus</name>
    <dbReference type="NCBI Taxonomy" id="38307"/>
    <lineage>
        <taxon>Bacteria</taxon>
        <taxon>Pseudomonadati</taxon>
        <taxon>Pseudomonadota</taxon>
        <taxon>Alphaproteobacteria</taxon>
        <taxon>Acetobacterales</taxon>
        <taxon>Acetobacteraceae</taxon>
        <taxon>Gluconobacter</taxon>
    </lineage>
</organism>
<protein>
    <submittedName>
        <fullName evidence="2 3">Transcriptional regulator</fullName>
    </submittedName>
</protein>
<gene>
    <name evidence="3" type="ORF">A0123_02609</name>
    <name evidence="2" type="ORF">GCM10007867_28770</name>
</gene>
<feature type="domain" description="HTH arsR-type" evidence="1">
    <location>
        <begin position="16"/>
        <end position="93"/>
    </location>
</feature>
<dbReference type="InterPro" id="IPR001845">
    <property type="entry name" value="HTH_ArsR_DNA-bd_dom"/>
</dbReference>
<dbReference type="PATRIC" id="fig|38307.3.peg.2724"/>
<dbReference type="SMART" id="SM00418">
    <property type="entry name" value="HTH_ARSR"/>
    <property type="match status" value="1"/>
</dbReference>
<keyword evidence="5" id="KW-1185">Reference proteome</keyword>
<reference evidence="5" key="3">
    <citation type="journal article" date="2019" name="Int. J. Syst. Evol. Microbiol.">
        <title>The Global Catalogue of Microorganisms (GCM) 10K type strain sequencing project: providing services to taxonomists for standard genome sequencing and annotation.</title>
        <authorList>
            <consortium name="The Broad Institute Genomics Platform"/>
            <consortium name="The Broad Institute Genome Sequencing Center for Infectious Disease"/>
            <person name="Wu L."/>
            <person name="Ma J."/>
        </authorList>
    </citation>
    <scope>NUCLEOTIDE SEQUENCE [LARGE SCALE GENOMIC DNA]</scope>
    <source>
        <strain evidence="5">NBRC 3267</strain>
    </source>
</reference>
<dbReference type="GO" id="GO:0003700">
    <property type="term" value="F:DNA-binding transcription factor activity"/>
    <property type="evidence" value="ECO:0007669"/>
    <property type="project" value="InterPro"/>
</dbReference>